<evidence type="ECO:0000313" key="3">
    <source>
        <dbReference type="Proteomes" id="UP001569154"/>
    </source>
</evidence>
<feature type="transmembrane region" description="Helical" evidence="1">
    <location>
        <begin position="103"/>
        <end position="125"/>
    </location>
</feature>
<feature type="transmembrane region" description="Helical" evidence="1">
    <location>
        <begin position="12"/>
        <end position="30"/>
    </location>
</feature>
<proteinExistence type="predicted"/>
<keyword evidence="1" id="KW-0472">Membrane</keyword>
<evidence type="ECO:0000313" key="2">
    <source>
        <dbReference type="EMBL" id="MEZ8082580.1"/>
    </source>
</evidence>
<feature type="transmembrane region" description="Helical" evidence="1">
    <location>
        <begin position="72"/>
        <end position="91"/>
    </location>
</feature>
<reference evidence="2 3" key="1">
    <citation type="submission" date="2024-06" db="EMBL/GenBank/DDBJ databases">
        <authorList>
            <person name="Steensen K."/>
            <person name="Seneca J."/>
            <person name="Bartlau N."/>
            <person name="Yu A.X."/>
            <person name="Polz M.F."/>
        </authorList>
    </citation>
    <scope>NUCLEOTIDE SEQUENCE [LARGE SCALE GENOMIC DNA]</scope>
    <source>
        <strain evidence="2 3">1F260</strain>
    </source>
</reference>
<feature type="transmembrane region" description="Helical" evidence="1">
    <location>
        <begin position="42"/>
        <end position="60"/>
    </location>
</feature>
<dbReference type="EMBL" id="JBGONM010000038">
    <property type="protein sequence ID" value="MEZ8082580.1"/>
    <property type="molecule type" value="Genomic_DNA"/>
</dbReference>
<gene>
    <name evidence="2" type="ORF">ACED35_15780</name>
</gene>
<keyword evidence="1" id="KW-1133">Transmembrane helix</keyword>
<comment type="caution">
    <text evidence="2">The sequence shown here is derived from an EMBL/GenBank/DDBJ whole genome shotgun (WGS) entry which is preliminary data.</text>
</comment>
<feature type="transmembrane region" description="Helical" evidence="1">
    <location>
        <begin position="168"/>
        <end position="190"/>
    </location>
</feature>
<dbReference type="RefSeq" id="WP_017013006.1">
    <property type="nucleotide sequence ID" value="NZ_AJYG02000064.1"/>
</dbReference>
<protein>
    <submittedName>
        <fullName evidence="2">Uncharacterized protein</fullName>
    </submittedName>
</protein>
<keyword evidence="1" id="KW-0812">Transmembrane</keyword>
<name>A0ABV4L4N0_9GAMM</name>
<evidence type="ECO:0000256" key="1">
    <source>
        <dbReference type="SAM" id="Phobius"/>
    </source>
</evidence>
<dbReference type="Proteomes" id="UP001569154">
    <property type="component" value="Unassembled WGS sequence"/>
</dbReference>
<accession>A0ABV4L4N0</accession>
<keyword evidence="3" id="KW-1185">Reference proteome</keyword>
<feature type="transmembrane region" description="Helical" evidence="1">
    <location>
        <begin position="196"/>
        <end position="216"/>
    </location>
</feature>
<organism evidence="2 3">
    <name type="scientific">Enterovibrio norvegicus</name>
    <dbReference type="NCBI Taxonomy" id="188144"/>
    <lineage>
        <taxon>Bacteria</taxon>
        <taxon>Pseudomonadati</taxon>
        <taxon>Pseudomonadota</taxon>
        <taxon>Gammaproteobacteria</taxon>
        <taxon>Vibrionales</taxon>
        <taxon>Vibrionaceae</taxon>
        <taxon>Enterovibrio</taxon>
    </lineage>
</organism>
<sequence>MILQEGNYKGSVDTTLILCVIYCILTGGLLSRQFSGEQIVEQIFITLIMFSYTLVGYVYFRFFTENESIKFSVWRAIAYMIMTIFSVAYMFQAVFVSAKDEPVFYVLLLSIITLVVIEVIIACFFSGVRVSNHRYDTPHILDFSVSQKIGLIGNGDAGSVLVKRFSQFVFVLSFVVLLPFMHGVVGAYVIGVILTYMTYVAVKVFLLSISDCYHMCITKT</sequence>